<keyword evidence="2" id="KW-1185">Reference proteome</keyword>
<dbReference type="AlphaFoldDB" id="A0A2P4Y698"/>
<gene>
    <name evidence="1" type="ORF">PHPALM_9817</name>
</gene>
<evidence type="ECO:0000313" key="2">
    <source>
        <dbReference type="Proteomes" id="UP000237271"/>
    </source>
</evidence>
<dbReference type="OrthoDB" id="120565at2759"/>
<dbReference type="EMBL" id="NCKW01005175">
    <property type="protein sequence ID" value="POM73342.1"/>
    <property type="molecule type" value="Genomic_DNA"/>
</dbReference>
<evidence type="ECO:0000313" key="1">
    <source>
        <dbReference type="EMBL" id="POM73342.1"/>
    </source>
</evidence>
<organism evidence="1 2">
    <name type="scientific">Phytophthora palmivora</name>
    <dbReference type="NCBI Taxonomy" id="4796"/>
    <lineage>
        <taxon>Eukaryota</taxon>
        <taxon>Sar</taxon>
        <taxon>Stramenopiles</taxon>
        <taxon>Oomycota</taxon>
        <taxon>Peronosporomycetes</taxon>
        <taxon>Peronosporales</taxon>
        <taxon>Peronosporaceae</taxon>
        <taxon>Phytophthora</taxon>
    </lineage>
</organism>
<accession>A0A2P4Y698</accession>
<sequence length="265" mass="29636">MGANIDSVSASPVELATVPLLACLVTDFERKVEVVTDGLYTSLFTAALLLVRHLSKINSHSNCNTDGDADMEGMLPPRPRLQAVQIVEKRKLTDFHREMETELVEVVRLASMLLTKWTATLIDREAILVVDGVRYVDEEQLVPLLAFVPPSEARSMSSKPGLGHLCLAMDFVLDQLVDEDDDSQPKATKKTKTLLANAINACALLFLKTYLLHTEQYELPKRDRNELITYFRQFNERVPKDDGEVSVGIDVQLLQHISEISSKSQ</sequence>
<reference evidence="1 2" key="1">
    <citation type="journal article" date="2017" name="Genome Biol. Evol.">
        <title>Phytophthora megakarya and P. palmivora, closely related causal agents of cacao black pod rot, underwent increases in genome sizes and gene numbers by different mechanisms.</title>
        <authorList>
            <person name="Ali S.S."/>
            <person name="Shao J."/>
            <person name="Lary D.J."/>
            <person name="Kronmiller B."/>
            <person name="Shen D."/>
            <person name="Strem M.D."/>
            <person name="Amoako-Attah I."/>
            <person name="Akrofi A.Y."/>
            <person name="Begoude B.A."/>
            <person name="Ten Hoopen G.M."/>
            <person name="Coulibaly K."/>
            <person name="Kebe B.I."/>
            <person name="Melnick R.L."/>
            <person name="Guiltinan M.J."/>
            <person name="Tyler B.M."/>
            <person name="Meinhardt L.W."/>
            <person name="Bailey B.A."/>
        </authorList>
    </citation>
    <scope>NUCLEOTIDE SEQUENCE [LARGE SCALE GENOMIC DNA]</scope>
    <source>
        <strain evidence="2">sbr112.9</strain>
    </source>
</reference>
<name>A0A2P4Y698_9STRA</name>
<protein>
    <submittedName>
        <fullName evidence="1">Uncharacterized protein</fullName>
    </submittedName>
</protein>
<dbReference type="Proteomes" id="UP000237271">
    <property type="component" value="Unassembled WGS sequence"/>
</dbReference>
<comment type="caution">
    <text evidence="1">The sequence shown here is derived from an EMBL/GenBank/DDBJ whole genome shotgun (WGS) entry which is preliminary data.</text>
</comment>
<proteinExistence type="predicted"/>